<dbReference type="SUPFAM" id="SSF46565">
    <property type="entry name" value="Chaperone J-domain"/>
    <property type="match status" value="1"/>
</dbReference>
<keyword evidence="1" id="KW-0143">Chaperone</keyword>
<feature type="domain" description="J" evidence="2">
    <location>
        <begin position="3"/>
        <end position="72"/>
    </location>
</feature>
<dbReference type="PANTHER" id="PTHR45168">
    <property type="entry name" value="DNAJ HOMOLOG SUBFAMILY B MEMBER 2"/>
    <property type="match status" value="1"/>
</dbReference>
<evidence type="ECO:0000313" key="3">
    <source>
        <dbReference type="EMBL" id="KYQ53782.1"/>
    </source>
</evidence>
<reference evidence="3 4" key="1">
    <citation type="submission" date="2015-09" db="EMBL/GenBank/DDBJ databases">
        <title>Trachymyrmex zeteki WGS genome.</title>
        <authorList>
            <person name="Nygaard S."/>
            <person name="Hu H."/>
            <person name="Boomsma J."/>
            <person name="Zhang G."/>
        </authorList>
    </citation>
    <scope>NUCLEOTIDE SEQUENCE [LARGE SCALE GENOMIC DNA]</scope>
    <source>
        <strain evidence="3">Tzet28-1</strain>
        <tissue evidence="3">Whole body</tissue>
    </source>
</reference>
<keyword evidence="4" id="KW-1185">Reference proteome</keyword>
<dbReference type="GO" id="GO:0051082">
    <property type="term" value="F:unfolded protein binding"/>
    <property type="evidence" value="ECO:0007669"/>
    <property type="project" value="InterPro"/>
</dbReference>
<dbReference type="STRING" id="64791.A0A151X0C2"/>
<sequence>MVDYYKVLEVQRIATSADIKKAYRKLALKWHPDKNPDNLEEANKRFKEISEAYEVLSDGKHTHMRRDNDNTVQQKKNAHERRPRLYMLALAGGLDHGERIQDVKRRTYDQRLYQKAASRPGRGFTFRSFFDSPFQRYFEKKKRVYDQYGKDGLQMPGGKRRHGDDFDSHFGGAFVFRDPEEVFREFFDGIPFEDLFAGFHGGGSRRGVGGRHDHSTSNSLSTSFFGPFGFGFRLPFNDLVENAGAAGNFTSFGTFTSFDGTSGGTAVKRTSTSTRFIDGKKITTKKVYENGKETIMSYENDILKSKTVNGVPQSITFDDASTSHQVCENINDNTMDNHNSNTTYGDYVKASRVKTRHHPHMNKKHDRNKRK</sequence>
<organism evidence="3 4">
    <name type="scientific">Mycetomoellerius zeteki</name>
    <dbReference type="NCBI Taxonomy" id="64791"/>
    <lineage>
        <taxon>Eukaryota</taxon>
        <taxon>Metazoa</taxon>
        <taxon>Ecdysozoa</taxon>
        <taxon>Arthropoda</taxon>
        <taxon>Hexapoda</taxon>
        <taxon>Insecta</taxon>
        <taxon>Pterygota</taxon>
        <taxon>Neoptera</taxon>
        <taxon>Endopterygota</taxon>
        <taxon>Hymenoptera</taxon>
        <taxon>Apocrita</taxon>
        <taxon>Aculeata</taxon>
        <taxon>Formicoidea</taxon>
        <taxon>Formicidae</taxon>
        <taxon>Myrmicinae</taxon>
        <taxon>Mycetomoellerius</taxon>
    </lineage>
</organism>
<dbReference type="Gene3D" id="1.10.287.110">
    <property type="entry name" value="DnaJ domain"/>
    <property type="match status" value="1"/>
</dbReference>
<protein>
    <submittedName>
        <fullName evidence="3">DnaJ like protein subfamily B member 6</fullName>
    </submittedName>
</protein>
<dbReference type="InterPro" id="IPR001623">
    <property type="entry name" value="DnaJ_domain"/>
</dbReference>
<dbReference type="EMBL" id="KQ982617">
    <property type="protein sequence ID" value="KYQ53782.1"/>
    <property type="molecule type" value="Genomic_DNA"/>
</dbReference>
<dbReference type="PRINTS" id="PR00625">
    <property type="entry name" value="JDOMAIN"/>
</dbReference>
<dbReference type="Proteomes" id="UP000075809">
    <property type="component" value="Unassembled WGS sequence"/>
</dbReference>
<dbReference type="CDD" id="cd06257">
    <property type="entry name" value="DnaJ"/>
    <property type="match status" value="1"/>
</dbReference>
<dbReference type="SMART" id="SM00271">
    <property type="entry name" value="DnaJ"/>
    <property type="match status" value="1"/>
</dbReference>
<dbReference type="InterPro" id="IPR036869">
    <property type="entry name" value="J_dom_sf"/>
</dbReference>
<evidence type="ECO:0000256" key="1">
    <source>
        <dbReference type="ARBA" id="ARBA00023186"/>
    </source>
</evidence>
<dbReference type="Pfam" id="PF00226">
    <property type="entry name" value="DnaJ"/>
    <property type="match status" value="1"/>
</dbReference>
<gene>
    <name evidence="3" type="ORF">ALC60_07265</name>
</gene>
<proteinExistence type="predicted"/>
<evidence type="ECO:0000259" key="2">
    <source>
        <dbReference type="PROSITE" id="PS50076"/>
    </source>
</evidence>
<dbReference type="InterPro" id="IPR043183">
    <property type="entry name" value="DNJB2/6-like"/>
</dbReference>
<accession>A0A151X0C2</accession>
<dbReference type="PANTHER" id="PTHR45168:SF3">
    <property type="entry name" value="DNAJ HEAT SHOCK PROTEIN FAMILY (HSP40) MEMBER B2"/>
    <property type="match status" value="1"/>
</dbReference>
<dbReference type="GO" id="GO:0030544">
    <property type="term" value="F:Hsp70 protein binding"/>
    <property type="evidence" value="ECO:0007669"/>
    <property type="project" value="InterPro"/>
</dbReference>
<name>A0A151X0C2_9HYME</name>
<dbReference type="AlphaFoldDB" id="A0A151X0C2"/>
<evidence type="ECO:0000313" key="4">
    <source>
        <dbReference type="Proteomes" id="UP000075809"/>
    </source>
</evidence>
<dbReference type="PROSITE" id="PS50076">
    <property type="entry name" value="DNAJ_2"/>
    <property type="match status" value="1"/>
</dbReference>